<comment type="caution">
    <text evidence="7">The sequence shown here is derived from an EMBL/GenBank/DDBJ whole genome shotgun (WGS) entry which is preliminary data.</text>
</comment>
<dbReference type="RefSeq" id="WP_163283586.1">
    <property type="nucleotide sequence ID" value="NZ_JAAGVY010000006.1"/>
</dbReference>
<dbReference type="GO" id="GO:0008273">
    <property type="term" value="F:calcium, potassium:sodium antiporter activity"/>
    <property type="evidence" value="ECO:0007669"/>
    <property type="project" value="TreeGrafter"/>
</dbReference>
<dbReference type="NCBIfam" id="TIGR00367">
    <property type="entry name" value="calcium/sodium antiporter"/>
    <property type="match status" value="1"/>
</dbReference>
<evidence type="ECO:0000313" key="7">
    <source>
        <dbReference type="EMBL" id="NEN22861.1"/>
    </source>
</evidence>
<keyword evidence="8" id="KW-1185">Reference proteome</keyword>
<accession>A0A7K3WPA8</accession>
<dbReference type="GO" id="GO:0005886">
    <property type="term" value="C:plasma membrane"/>
    <property type="evidence" value="ECO:0007669"/>
    <property type="project" value="TreeGrafter"/>
</dbReference>
<dbReference type="PANTHER" id="PTHR10846">
    <property type="entry name" value="SODIUM/POTASSIUM/CALCIUM EXCHANGER"/>
    <property type="match status" value="1"/>
</dbReference>
<dbReference type="InterPro" id="IPR004837">
    <property type="entry name" value="NaCa_Exmemb"/>
</dbReference>
<evidence type="ECO:0000313" key="8">
    <source>
        <dbReference type="Proteomes" id="UP000486602"/>
    </source>
</evidence>
<dbReference type="Pfam" id="PF01699">
    <property type="entry name" value="Na_Ca_ex"/>
    <property type="match status" value="2"/>
</dbReference>
<protein>
    <submittedName>
        <fullName evidence="7">Calcium/sodium antiporter</fullName>
    </submittedName>
</protein>
<dbReference type="EMBL" id="JAAGVY010000006">
    <property type="protein sequence ID" value="NEN22861.1"/>
    <property type="molecule type" value="Genomic_DNA"/>
</dbReference>
<evidence type="ECO:0000256" key="5">
    <source>
        <dbReference type="SAM" id="Phobius"/>
    </source>
</evidence>
<reference evidence="7 8" key="1">
    <citation type="submission" date="2020-02" db="EMBL/GenBank/DDBJ databases">
        <title>Out from the shadows clarifying the taxonomy of the family Cryomorphaceae and related taxa by utilizing the GTDB taxonomic framework.</title>
        <authorList>
            <person name="Bowman J.P."/>
        </authorList>
    </citation>
    <scope>NUCLEOTIDE SEQUENCE [LARGE SCALE GENOMIC DNA]</scope>
    <source>
        <strain evidence="7 8">QSSC 1-22</strain>
    </source>
</reference>
<dbReference type="Gene3D" id="1.20.1420.30">
    <property type="entry name" value="NCX, central ion-binding region"/>
    <property type="match status" value="1"/>
</dbReference>
<proteinExistence type="predicted"/>
<evidence type="ECO:0000256" key="3">
    <source>
        <dbReference type="ARBA" id="ARBA00022989"/>
    </source>
</evidence>
<feature type="transmembrane region" description="Helical" evidence="5">
    <location>
        <begin position="276"/>
        <end position="294"/>
    </location>
</feature>
<feature type="transmembrane region" description="Helical" evidence="5">
    <location>
        <begin position="245"/>
        <end position="264"/>
    </location>
</feature>
<keyword evidence="3 5" id="KW-1133">Transmembrane helix</keyword>
<keyword evidence="2 5" id="KW-0812">Transmembrane</keyword>
<feature type="domain" description="Sodium/calcium exchanger membrane region" evidence="6">
    <location>
        <begin position="3"/>
        <end position="142"/>
    </location>
</feature>
<gene>
    <name evidence="7" type="ORF">G3O08_05040</name>
</gene>
<feature type="transmembrane region" description="Helical" evidence="5">
    <location>
        <begin position="76"/>
        <end position="94"/>
    </location>
</feature>
<feature type="domain" description="Sodium/calcium exchanger membrane region" evidence="6">
    <location>
        <begin position="176"/>
        <end position="315"/>
    </location>
</feature>
<dbReference type="GO" id="GO:0006874">
    <property type="term" value="P:intracellular calcium ion homeostasis"/>
    <property type="evidence" value="ECO:0007669"/>
    <property type="project" value="TreeGrafter"/>
</dbReference>
<feature type="transmembrane region" description="Helical" evidence="5">
    <location>
        <begin position="172"/>
        <end position="190"/>
    </location>
</feature>
<dbReference type="InterPro" id="IPR044880">
    <property type="entry name" value="NCX_ion-bd_dom_sf"/>
</dbReference>
<evidence type="ECO:0000256" key="4">
    <source>
        <dbReference type="ARBA" id="ARBA00023136"/>
    </source>
</evidence>
<feature type="transmembrane region" description="Helical" evidence="5">
    <location>
        <begin position="301"/>
        <end position="320"/>
    </location>
</feature>
<organism evidence="7 8">
    <name type="scientific">Cryomorpha ignava</name>
    <dbReference type="NCBI Taxonomy" id="101383"/>
    <lineage>
        <taxon>Bacteria</taxon>
        <taxon>Pseudomonadati</taxon>
        <taxon>Bacteroidota</taxon>
        <taxon>Flavobacteriia</taxon>
        <taxon>Flavobacteriales</taxon>
        <taxon>Cryomorphaceae</taxon>
        <taxon>Cryomorpha</taxon>
    </lineage>
</organism>
<feature type="transmembrane region" description="Helical" evidence="5">
    <location>
        <begin position="101"/>
        <end position="122"/>
    </location>
</feature>
<name>A0A7K3WPA8_9FLAO</name>
<evidence type="ECO:0000259" key="6">
    <source>
        <dbReference type="Pfam" id="PF01699"/>
    </source>
</evidence>
<dbReference type="Proteomes" id="UP000486602">
    <property type="component" value="Unassembled WGS sequence"/>
</dbReference>
<feature type="transmembrane region" description="Helical" evidence="5">
    <location>
        <begin position="128"/>
        <end position="145"/>
    </location>
</feature>
<feature type="transmembrane region" description="Helical" evidence="5">
    <location>
        <begin position="210"/>
        <end position="233"/>
    </location>
</feature>
<comment type="subcellular location">
    <subcellularLocation>
        <location evidence="1">Membrane</location>
        <topology evidence="1">Multi-pass membrane protein</topology>
    </subcellularLocation>
</comment>
<dbReference type="AlphaFoldDB" id="A0A7K3WPA8"/>
<evidence type="ECO:0000256" key="2">
    <source>
        <dbReference type="ARBA" id="ARBA00022692"/>
    </source>
</evidence>
<dbReference type="InterPro" id="IPR004481">
    <property type="entry name" value="K/Na/Ca-exchanger"/>
</dbReference>
<dbReference type="PANTHER" id="PTHR10846:SF8">
    <property type="entry name" value="INNER MEMBRANE PROTEIN YRBG"/>
    <property type="match status" value="1"/>
</dbReference>
<sequence>MEFILIISGLVILVFGGDYLVKGASGIAFRLQVPPMLVGMTVVALGTSSPEMVVTVQAALAGKPDIAIGNVIGSNIANVALILGITVIIFPIAIKRDSLRYDWVVMILASVLFYAFALNGVISRLDGIIFLTLLVSFISYSFYRVRKKRLKAEANSITSETSNDEKSKSKSYWVFILYIILGTAGLIFGAKWFLEGAETVARDFGISDRVIAISLVAFGTSVPELAASVIAAFKKEQDISLGNIIGSNLFNILAILGVTSLIQPIQVAQEIMDNDIFWMLGTSFLILPLSIVGFKMGRWQGFVLLASYITFMYLLLSGPIL</sequence>
<dbReference type="GO" id="GO:0005262">
    <property type="term" value="F:calcium channel activity"/>
    <property type="evidence" value="ECO:0007669"/>
    <property type="project" value="TreeGrafter"/>
</dbReference>
<keyword evidence="4 5" id="KW-0472">Membrane</keyword>
<evidence type="ECO:0000256" key="1">
    <source>
        <dbReference type="ARBA" id="ARBA00004141"/>
    </source>
</evidence>